<accession>A0ABN2VLG7</accession>
<dbReference type="Proteomes" id="UP001403094">
    <property type="component" value="Unassembled WGS sequence"/>
</dbReference>
<dbReference type="EMBL" id="BAAANQ010000018">
    <property type="protein sequence ID" value="GAA2065515.1"/>
    <property type="molecule type" value="Genomic_DNA"/>
</dbReference>
<organism evidence="2 3">
    <name type="scientific">Streptomyces cheonanensis</name>
    <dbReference type="NCBI Taxonomy" id="312720"/>
    <lineage>
        <taxon>Bacteria</taxon>
        <taxon>Bacillati</taxon>
        <taxon>Actinomycetota</taxon>
        <taxon>Actinomycetes</taxon>
        <taxon>Kitasatosporales</taxon>
        <taxon>Streptomycetaceae</taxon>
        <taxon>Streptomyces</taxon>
    </lineage>
</organism>
<name>A0ABN2VLG7_9ACTN</name>
<reference evidence="2 3" key="1">
    <citation type="journal article" date="2019" name="Int. J. Syst. Evol. Microbiol.">
        <title>The Global Catalogue of Microorganisms (GCM) 10K type strain sequencing project: providing services to taxonomists for standard genome sequencing and annotation.</title>
        <authorList>
            <consortium name="The Broad Institute Genomics Platform"/>
            <consortium name="The Broad Institute Genome Sequencing Center for Infectious Disease"/>
            <person name="Wu L."/>
            <person name="Ma J."/>
        </authorList>
    </citation>
    <scope>NUCLEOTIDE SEQUENCE [LARGE SCALE GENOMIC DNA]</scope>
    <source>
        <strain evidence="2 3">JCM 14549</strain>
    </source>
</reference>
<evidence type="ECO:0000256" key="1">
    <source>
        <dbReference type="SAM" id="MobiDB-lite"/>
    </source>
</evidence>
<evidence type="ECO:0000313" key="3">
    <source>
        <dbReference type="Proteomes" id="UP001403094"/>
    </source>
</evidence>
<feature type="region of interest" description="Disordered" evidence="1">
    <location>
        <begin position="1"/>
        <end position="65"/>
    </location>
</feature>
<comment type="caution">
    <text evidence="2">The sequence shown here is derived from an EMBL/GenBank/DDBJ whole genome shotgun (WGS) entry which is preliminary data.</text>
</comment>
<evidence type="ECO:0000313" key="2">
    <source>
        <dbReference type="EMBL" id="GAA2065515.1"/>
    </source>
</evidence>
<gene>
    <name evidence="2" type="ORF">GCM10009757_52100</name>
</gene>
<proteinExistence type="predicted"/>
<keyword evidence="3" id="KW-1185">Reference proteome</keyword>
<protein>
    <submittedName>
        <fullName evidence="2">Uncharacterized protein</fullName>
    </submittedName>
</protein>
<sequence length="65" mass="6884">MCAGHRKTLTLSVKVKRPPDTADRAPRHRAARDVPPAWEALSRNGIQATESGPVLRAAPQASGGT</sequence>